<evidence type="ECO:0000256" key="13">
    <source>
        <dbReference type="ARBA" id="ARBA00023136"/>
    </source>
</evidence>
<dbReference type="RefSeq" id="WP_212962596.1">
    <property type="nucleotide sequence ID" value="NZ_BOQT01000004.1"/>
</dbReference>
<keyword evidence="4" id="KW-1003">Cell membrane</keyword>
<dbReference type="PROSITE" id="PS50109">
    <property type="entry name" value="HIS_KIN"/>
    <property type="match status" value="1"/>
</dbReference>
<dbReference type="Pfam" id="PF17203">
    <property type="entry name" value="sCache_3_2"/>
    <property type="match status" value="1"/>
</dbReference>
<evidence type="ECO:0000256" key="11">
    <source>
        <dbReference type="ARBA" id="ARBA00022989"/>
    </source>
</evidence>
<evidence type="ECO:0000256" key="2">
    <source>
        <dbReference type="ARBA" id="ARBA00004651"/>
    </source>
</evidence>
<dbReference type="Proteomes" id="UP000680279">
    <property type="component" value="Unassembled WGS sequence"/>
</dbReference>
<comment type="caution">
    <text evidence="16">The sequence shown here is derived from an EMBL/GenBank/DDBJ whole genome shotgun (WGS) entry which is preliminary data.</text>
</comment>
<evidence type="ECO:0000256" key="9">
    <source>
        <dbReference type="ARBA" id="ARBA00022777"/>
    </source>
</evidence>
<evidence type="ECO:0000256" key="12">
    <source>
        <dbReference type="ARBA" id="ARBA00023012"/>
    </source>
</evidence>
<proteinExistence type="predicted"/>
<keyword evidence="11 14" id="KW-1133">Transmembrane helix</keyword>
<keyword evidence="10" id="KW-0067">ATP-binding</keyword>
<keyword evidence="13 14" id="KW-0472">Membrane</keyword>
<dbReference type="Gene3D" id="3.30.450.20">
    <property type="entry name" value="PAS domain"/>
    <property type="match status" value="2"/>
</dbReference>
<dbReference type="EMBL" id="BOQT01000004">
    <property type="protein sequence ID" value="GIN20408.1"/>
    <property type="molecule type" value="Genomic_DNA"/>
</dbReference>
<evidence type="ECO:0000256" key="7">
    <source>
        <dbReference type="ARBA" id="ARBA00022692"/>
    </source>
</evidence>
<evidence type="ECO:0000313" key="16">
    <source>
        <dbReference type="EMBL" id="GIN20408.1"/>
    </source>
</evidence>
<dbReference type="Pfam" id="PF02518">
    <property type="entry name" value="HATPase_c"/>
    <property type="match status" value="1"/>
</dbReference>
<keyword evidence="9 16" id="KW-0418">Kinase</keyword>
<keyword evidence="17" id="KW-1185">Reference proteome</keyword>
<dbReference type="PANTHER" id="PTHR43547:SF3">
    <property type="entry name" value="SENSOR PROTEIN CITS"/>
    <property type="match status" value="1"/>
</dbReference>
<dbReference type="PANTHER" id="PTHR43547">
    <property type="entry name" value="TWO-COMPONENT HISTIDINE KINASE"/>
    <property type="match status" value="1"/>
</dbReference>
<evidence type="ECO:0000256" key="14">
    <source>
        <dbReference type="SAM" id="Phobius"/>
    </source>
</evidence>
<dbReference type="GO" id="GO:0016301">
    <property type="term" value="F:kinase activity"/>
    <property type="evidence" value="ECO:0007669"/>
    <property type="project" value="UniProtKB-KW"/>
</dbReference>
<dbReference type="Gene3D" id="3.30.565.10">
    <property type="entry name" value="Histidine kinase-like ATPase, C-terminal domain"/>
    <property type="match status" value="1"/>
</dbReference>
<organism evidence="16 17">
    <name type="scientific">Siminovitchia fordii</name>
    <dbReference type="NCBI Taxonomy" id="254759"/>
    <lineage>
        <taxon>Bacteria</taxon>
        <taxon>Bacillati</taxon>
        <taxon>Bacillota</taxon>
        <taxon>Bacilli</taxon>
        <taxon>Bacillales</taxon>
        <taxon>Bacillaceae</taxon>
        <taxon>Siminovitchia</taxon>
    </lineage>
</organism>
<dbReference type="SMART" id="SM00387">
    <property type="entry name" value="HATPase_c"/>
    <property type="match status" value="1"/>
</dbReference>
<evidence type="ECO:0000256" key="8">
    <source>
        <dbReference type="ARBA" id="ARBA00022741"/>
    </source>
</evidence>
<dbReference type="SUPFAM" id="SSF103190">
    <property type="entry name" value="Sensory domain-like"/>
    <property type="match status" value="1"/>
</dbReference>
<feature type="domain" description="Histidine kinase" evidence="15">
    <location>
        <begin position="344"/>
        <end position="538"/>
    </location>
</feature>
<evidence type="ECO:0000256" key="1">
    <source>
        <dbReference type="ARBA" id="ARBA00000085"/>
    </source>
</evidence>
<dbReference type="SUPFAM" id="SSF55874">
    <property type="entry name" value="ATPase domain of HSP90 chaperone/DNA topoisomerase II/histidine kinase"/>
    <property type="match status" value="1"/>
</dbReference>
<dbReference type="InterPro" id="IPR016120">
    <property type="entry name" value="Sig_transdc_His_kin_SpoOB"/>
</dbReference>
<dbReference type="InterPro" id="IPR005467">
    <property type="entry name" value="His_kinase_dom"/>
</dbReference>
<accession>A0ABQ4K3V2</accession>
<keyword evidence="12" id="KW-0902">Two-component regulatory system</keyword>
<reference evidence="16 17" key="1">
    <citation type="submission" date="2021-03" db="EMBL/GenBank/DDBJ databases">
        <title>Antimicrobial resistance genes in bacteria isolated from Japanese honey, and their potential for conferring macrolide and lincosamide resistance in the American foulbrood pathogen Paenibacillus larvae.</title>
        <authorList>
            <person name="Okamoto M."/>
            <person name="Kumagai M."/>
            <person name="Kanamori H."/>
            <person name="Takamatsu D."/>
        </authorList>
    </citation>
    <scope>NUCLEOTIDE SEQUENCE [LARGE SCALE GENOMIC DNA]</scope>
    <source>
        <strain evidence="16 17">J1TS3</strain>
    </source>
</reference>
<feature type="transmembrane region" description="Helical" evidence="14">
    <location>
        <begin position="20"/>
        <end position="41"/>
    </location>
</feature>
<keyword evidence="8" id="KW-0547">Nucleotide-binding</keyword>
<protein>
    <recommendedName>
        <fullName evidence="3">histidine kinase</fullName>
        <ecNumber evidence="3">2.7.13.3</ecNumber>
    </recommendedName>
</protein>
<dbReference type="EC" id="2.7.13.3" evidence="3"/>
<dbReference type="SUPFAM" id="SSF55890">
    <property type="entry name" value="Sporulation response regulatory protein Spo0B"/>
    <property type="match status" value="1"/>
</dbReference>
<evidence type="ECO:0000256" key="6">
    <source>
        <dbReference type="ARBA" id="ARBA00022679"/>
    </source>
</evidence>
<keyword evidence="7 14" id="KW-0812">Transmembrane</keyword>
<dbReference type="InterPro" id="IPR004358">
    <property type="entry name" value="Sig_transdc_His_kin-like_C"/>
</dbReference>
<evidence type="ECO:0000313" key="17">
    <source>
        <dbReference type="Proteomes" id="UP000680279"/>
    </source>
</evidence>
<gene>
    <name evidence="16" type="ORF">J1TS3_15420</name>
</gene>
<evidence type="ECO:0000259" key="15">
    <source>
        <dbReference type="PROSITE" id="PS50109"/>
    </source>
</evidence>
<comment type="catalytic activity">
    <reaction evidence="1">
        <text>ATP + protein L-histidine = ADP + protein N-phospho-L-histidine.</text>
        <dbReference type="EC" id="2.7.13.3"/>
    </reaction>
</comment>
<sequence length="538" mass="60323">MHRKRRIPKVKYSLKIKMIILISLLIIGICIIFSIFLHKFIVNMIEDQIGERAIGLAHSVANIPEIQEALQSEDPSLVIQEIVSPIQKESGAEFIVVGNTEGIRYSHPDTRKLGKKMVGGDNDRALLHGESYVSKKNGSLGLSIRGKVPIYSEGKIIGIVSVGFLNDSVQKMIKNQNQTLWITLGNIMLLGILGASLISHYIKSLLHHMEPEEISHLYLQNEAILQSTHEGIIAVDNQGMITAMNVAAKDILFSKKKQKEVNYLGTSIKEIALSLYKSALFKQKDHYYDREMVLGKNIALVNQTPIYSENVFTGVVYTFRKKTELEKMTAELLRIKQYANTQRALTHEYFNKLHIILGLIQNDRKIDAIDFIKKESNIQQNRLNLLKEKVSDPLIHALLQGKFNQANELGITMTIHPDSHLEYEFSEKKQDAILTALGNVIENAFDAVKTKGESERKVSIFFTDIGEDCIFEIDDAGIGVPQENMSRIFQQGYSTKKGFNRGTGLALTKFVLNEAGGDIVLEEGELGGACFVIIIPKD</sequence>
<name>A0ABQ4K3V2_9BACI</name>
<evidence type="ECO:0000256" key="5">
    <source>
        <dbReference type="ARBA" id="ARBA00022553"/>
    </source>
</evidence>
<evidence type="ECO:0000256" key="10">
    <source>
        <dbReference type="ARBA" id="ARBA00022840"/>
    </source>
</evidence>
<keyword evidence="5" id="KW-0597">Phosphoprotein</keyword>
<dbReference type="PRINTS" id="PR00344">
    <property type="entry name" value="BCTRLSENSOR"/>
</dbReference>
<evidence type="ECO:0000256" key="3">
    <source>
        <dbReference type="ARBA" id="ARBA00012438"/>
    </source>
</evidence>
<comment type="subcellular location">
    <subcellularLocation>
        <location evidence="2">Cell membrane</location>
        <topology evidence="2">Multi-pass membrane protein</topology>
    </subcellularLocation>
</comment>
<dbReference type="InterPro" id="IPR033463">
    <property type="entry name" value="sCache_3"/>
</dbReference>
<dbReference type="InterPro" id="IPR003594">
    <property type="entry name" value="HATPase_dom"/>
</dbReference>
<feature type="transmembrane region" description="Helical" evidence="14">
    <location>
        <begin position="180"/>
        <end position="202"/>
    </location>
</feature>
<dbReference type="InterPro" id="IPR029151">
    <property type="entry name" value="Sensor-like_sf"/>
</dbReference>
<evidence type="ECO:0000256" key="4">
    <source>
        <dbReference type="ARBA" id="ARBA00022475"/>
    </source>
</evidence>
<dbReference type="InterPro" id="IPR036890">
    <property type="entry name" value="HATPase_C_sf"/>
</dbReference>
<keyword evidence="6" id="KW-0808">Transferase</keyword>